<evidence type="ECO:0000256" key="1">
    <source>
        <dbReference type="ARBA" id="ARBA00004496"/>
    </source>
</evidence>
<dbReference type="InterPro" id="IPR000551">
    <property type="entry name" value="MerR-type_HTH_dom"/>
</dbReference>
<dbReference type="InterPro" id="IPR009061">
    <property type="entry name" value="DNA-bd_dom_put_sf"/>
</dbReference>
<dbReference type="CDD" id="cd01108">
    <property type="entry name" value="HTH_CueR"/>
    <property type="match status" value="1"/>
</dbReference>
<keyword evidence="2" id="KW-0963">Cytoplasm</keyword>
<dbReference type="InterPro" id="IPR047057">
    <property type="entry name" value="MerR_fam"/>
</dbReference>
<keyword evidence="4" id="KW-0238">DNA-binding</keyword>
<evidence type="ECO:0000256" key="5">
    <source>
        <dbReference type="ARBA" id="ARBA00023163"/>
    </source>
</evidence>
<evidence type="ECO:0000313" key="8">
    <source>
        <dbReference type="Proteomes" id="UP001589755"/>
    </source>
</evidence>
<organism evidence="7 8">
    <name type="scientific">Chelativorans intermedius</name>
    <dbReference type="NCBI Taxonomy" id="515947"/>
    <lineage>
        <taxon>Bacteria</taxon>
        <taxon>Pseudomonadati</taxon>
        <taxon>Pseudomonadota</taxon>
        <taxon>Alphaproteobacteria</taxon>
        <taxon>Hyphomicrobiales</taxon>
        <taxon>Phyllobacteriaceae</taxon>
        <taxon>Chelativorans</taxon>
    </lineage>
</organism>
<protein>
    <submittedName>
        <fullName evidence="7">Cu(I)-responsive transcriptional regulator</fullName>
    </submittedName>
</protein>
<dbReference type="PANTHER" id="PTHR30204">
    <property type="entry name" value="REDOX-CYCLING DRUG-SENSING TRANSCRIPTIONAL ACTIVATOR SOXR"/>
    <property type="match status" value="1"/>
</dbReference>
<dbReference type="EMBL" id="JBHLXD010000066">
    <property type="protein sequence ID" value="MFC0210614.1"/>
    <property type="molecule type" value="Genomic_DNA"/>
</dbReference>
<dbReference type="Proteomes" id="UP001589755">
    <property type="component" value="Unassembled WGS sequence"/>
</dbReference>
<sequence length="129" mass="14366">MNVGDVARRSGLPPKTIRYYEDIGLIAPARAGNGYRAYSQEDAHRLAFLKRARSLGFSIEECRQLLALYADKGRASQDVRRIAVAHVGAIEQKIRELQSMRATLQRLIEACHGDERPDCPILDDMAGQG</sequence>
<dbReference type="InterPro" id="IPR011789">
    <property type="entry name" value="CueR"/>
</dbReference>
<dbReference type="Gene3D" id="1.10.1660.10">
    <property type="match status" value="1"/>
</dbReference>
<comment type="subcellular location">
    <subcellularLocation>
        <location evidence="1">Cytoplasm</location>
    </subcellularLocation>
</comment>
<gene>
    <name evidence="7" type="primary">cueR</name>
    <name evidence="7" type="ORF">ACFFJ2_19695</name>
</gene>
<dbReference type="InterPro" id="IPR015358">
    <property type="entry name" value="Tscrpt_reg_MerR_DNA-bd"/>
</dbReference>
<evidence type="ECO:0000256" key="3">
    <source>
        <dbReference type="ARBA" id="ARBA00023015"/>
    </source>
</evidence>
<dbReference type="PANTHER" id="PTHR30204:SF94">
    <property type="entry name" value="HEAVY METAL-DEPENDENT TRANSCRIPTIONAL REGULATOR HI_0293-RELATED"/>
    <property type="match status" value="1"/>
</dbReference>
<dbReference type="RefSeq" id="WP_261519935.1">
    <property type="nucleotide sequence ID" value="NZ_JAODNW010000007.1"/>
</dbReference>
<reference evidence="7 8" key="1">
    <citation type="submission" date="2024-09" db="EMBL/GenBank/DDBJ databases">
        <authorList>
            <person name="Sun Q."/>
            <person name="Mori K."/>
        </authorList>
    </citation>
    <scope>NUCLEOTIDE SEQUENCE [LARGE SCALE GENOMIC DNA]</scope>
    <source>
        <strain evidence="7 8">CCM 8543</strain>
    </source>
</reference>
<keyword evidence="8" id="KW-1185">Reference proteome</keyword>
<keyword evidence="5" id="KW-0804">Transcription</keyword>
<dbReference type="SMART" id="SM00422">
    <property type="entry name" value="HTH_MERR"/>
    <property type="match status" value="1"/>
</dbReference>
<evidence type="ECO:0000259" key="6">
    <source>
        <dbReference type="PROSITE" id="PS50937"/>
    </source>
</evidence>
<keyword evidence="3" id="KW-0805">Transcription regulation</keyword>
<proteinExistence type="predicted"/>
<name>A0ABV6DD75_9HYPH</name>
<dbReference type="PRINTS" id="PR00040">
    <property type="entry name" value="HTHMERR"/>
</dbReference>
<dbReference type="Pfam" id="PF00376">
    <property type="entry name" value="MerR"/>
    <property type="match status" value="1"/>
</dbReference>
<evidence type="ECO:0000256" key="2">
    <source>
        <dbReference type="ARBA" id="ARBA00022490"/>
    </source>
</evidence>
<comment type="caution">
    <text evidence="7">The sequence shown here is derived from an EMBL/GenBank/DDBJ whole genome shotgun (WGS) entry which is preliminary data.</text>
</comment>
<dbReference type="NCBIfam" id="TIGR02044">
    <property type="entry name" value="CueR"/>
    <property type="match status" value="1"/>
</dbReference>
<dbReference type="Pfam" id="PF09278">
    <property type="entry name" value="MerR-DNA-bind"/>
    <property type="match status" value="1"/>
</dbReference>
<dbReference type="PROSITE" id="PS50937">
    <property type="entry name" value="HTH_MERR_2"/>
    <property type="match status" value="1"/>
</dbReference>
<evidence type="ECO:0000256" key="4">
    <source>
        <dbReference type="ARBA" id="ARBA00023125"/>
    </source>
</evidence>
<accession>A0ABV6DD75</accession>
<dbReference type="SUPFAM" id="SSF46955">
    <property type="entry name" value="Putative DNA-binding domain"/>
    <property type="match status" value="1"/>
</dbReference>
<evidence type="ECO:0000313" key="7">
    <source>
        <dbReference type="EMBL" id="MFC0210614.1"/>
    </source>
</evidence>
<feature type="domain" description="HTH merR-type" evidence="6">
    <location>
        <begin position="1"/>
        <end position="68"/>
    </location>
</feature>